<sequence>MGASESALSSSQGLADEITTVSERSRSVDPILEKLKSLQISRPILTSLPEEDSSLTDILVRKPSSSSSLHWYSCMTYPLSSCVSQALATGT</sequence>
<keyword evidence="2" id="KW-1185">Reference proteome</keyword>
<gene>
    <name evidence="1" type="ORF">RCOM_0292350</name>
</gene>
<reference evidence="2" key="1">
    <citation type="journal article" date="2010" name="Nat. Biotechnol.">
        <title>Draft genome sequence of the oilseed species Ricinus communis.</title>
        <authorList>
            <person name="Chan A.P."/>
            <person name="Crabtree J."/>
            <person name="Zhao Q."/>
            <person name="Lorenzi H."/>
            <person name="Orvis J."/>
            <person name="Puiu D."/>
            <person name="Melake-Berhan A."/>
            <person name="Jones K.M."/>
            <person name="Redman J."/>
            <person name="Chen G."/>
            <person name="Cahoon E.B."/>
            <person name="Gedil M."/>
            <person name="Stanke M."/>
            <person name="Haas B.J."/>
            <person name="Wortman J.R."/>
            <person name="Fraser-Liggett C.M."/>
            <person name="Ravel J."/>
            <person name="Rabinowicz P.D."/>
        </authorList>
    </citation>
    <scope>NUCLEOTIDE SEQUENCE [LARGE SCALE GENOMIC DNA]</scope>
    <source>
        <strain evidence="2">cv. Hale</strain>
    </source>
</reference>
<accession>B9SZV3</accession>
<dbReference type="EMBL" id="EQ974287">
    <property type="protein sequence ID" value="EEF30876.1"/>
    <property type="molecule type" value="Genomic_DNA"/>
</dbReference>
<dbReference type="STRING" id="3988.B9SZV3"/>
<dbReference type="AlphaFoldDB" id="B9SZV3"/>
<dbReference type="PANTHER" id="PTHR36409">
    <property type="entry name" value="EXPRESSED PROTEIN"/>
    <property type="match status" value="1"/>
</dbReference>
<dbReference type="InParanoid" id="B9SZV3"/>
<proteinExistence type="predicted"/>
<dbReference type="PANTHER" id="PTHR36409:SF1">
    <property type="entry name" value="BLOC-1-RELATED COMPLEX SUBUNIT 5"/>
    <property type="match status" value="1"/>
</dbReference>
<evidence type="ECO:0000313" key="2">
    <source>
        <dbReference type="Proteomes" id="UP000008311"/>
    </source>
</evidence>
<protein>
    <submittedName>
        <fullName evidence="1">Uncharacterized protein</fullName>
    </submittedName>
</protein>
<dbReference type="Proteomes" id="UP000008311">
    <property type="component" value="Unassembled WGS sequence"/>
</dbReference>
<name>B9SZV3_RICCO</name>
<evidence type="ECO:0000313" key="1">
    <source>
        <dbReference type="EMBL" id="EEF30876.1"/>
    </source>
</evidence>
<organism evidence="1 2">
    <name type="scientific">Ricinus communis</name>
    <name type="common">Castor bean</name>
    <dbReference type="NCBI Taxonomy" id="3988"/>
    <lineage>
        <taxon>Eukaryota</taxon>
        <taxon>Viridiplantae</taxon>
        <taxon>Streptophyta</taxon>
        <taxon>Embryophyta</taxon>
        <taxon>Tracheophyta</taxon>
        <taxon>Spermatophyta</taxon>
        <taxon>Magnoliopsida</taxon>
        <taxon>eudicotyledons</taxon>
        <taxon>Gunneridae</taxon>
        <taxon>Pentapetalae</taxon>
        <taxon>rosids</taxon>
        <taxon>fabids</taxon>
        <taxon>Malpighiales</taxon>
        <taxon>Euphorbiaceae</taxon>
        <taxon>Acalyphoideae</taxon>
        <taxon>Acalypheae</taxon>
        <taxon>Ricinus</taxon>
    </lineage>
</organism>